<evidence type="ECO:0008006" key="4">
    <source>
        <dbReference type="Google" id="ProtNLM"/>
    </source>
</evidence>
<dbReference type="Proteomes" id="UP000466586">
    <property type="component" value="Unassembled WGS sequence"/>
</dbReference>
<evidence type="ECO:0000313" key="3">
    <source>
        <dbReference type="Proteomes" id="UP000466586"/>
    </source>
</evidence>
<organism evidence="2 3">
    <name type="scientific">Hufsiella arboris</name>
    <dbReference type="NCBI Taxonomy" id="2695275"/>
    <lineage>
        <taxon>Bacteria</taxon>
        <taxon>Pseudomonadati</taxon>
        <taxon>Bacteroidota</taxon>
        <taxon>Sphingobacteriia</taxon>
        <taxon>Sphingobacteriales</taxon>
        <taxon>Sphingobacteriaceae</taxon>
        <taxon>Hufsiella</taxon>
    </lineage>
</organism>
<keyword evidence="1" id="KW-0812">Transmembrane</keyword>
<comment type="caution">
    <text evidence="2">The sequence shown here is derived from an EMBL/GenBank/DDBJ whole genome shotgun (WGS) entry which is preliminary data.</text>
</comment>
<protein>
    <recommendedName>
        <fullName evidence="4">Type II secretion system protein GspC N-terminal domain-containing protein</fullName>
    </recommendedName>
</protein>
<dbReference type="AlphaFoldDB" id="A0A7K1Y756"/>
<keyword evidence="1" id="KW-1133">Transmembrane helix</keyword>
<reference evidence="2 3" key="1">
    <citation type="submission" date="2019-11" db="EMBL/GenBank/DDBJ databases">
        <title>Pedobacter sp. HMF7647 Genome sequencing and assembly.</title>
        <authorList>
            <person name="Kang H."/>
            <person name="Kim H."/>
            <person name="Joh K."/>
        </authorList>
    </citation>
    <scope>NUCLEOTIDE SEQUENCE [LARGE SCALE GENOMIC DNA]</scope>
    <source>
        <strain evidence="2 3">HMF7647</strain>
    </source>
</reference>
<feature type="transmembrane region" description="Helical" evidence="1">
    <location>
        <begin position="7"/>
        <end position="27"/>
    </location>
</feature>
<accession>A0A7K1Y756</accession>
<name>A0A7K1Y756_9SPHI</name>
<keyword evidence="1" id="KW-0472">Membrane</keyword>
<evidence type="ECO:0000313" key="2">
    <source>
        <dbReference type="EMBL" id="MXV50403.1"/>
    </source>
</evidence>
<sequence>MKKKQLTYLLLLAVLGIWGIIIYRLIFSGQDELLPVPGVGPGVQAAFLSDKDFVSDTARLWLNYPDPFTGETGAIADKSVSTVVPEKQVMLQAPVVRKPVVSWPMMSYNGFVVRQASHQLIALLTISGQEKLLAEGERFAGVEIVRNFKDSLKVRYAGETKYVKLR</sequence>
<dbReference type="RefSeq" id="WP_160843579.1">
    <property type="nucleotide sequence ID" value="NZ_WVHT01000002.1"/>
</dbReference>
<evidence type="ECO:0000256" key="1">
    <source>
        <dbReference type="SAM" id="Phobius"/>
    </source>
</evidence>
<gene>
    <name evidence="2" type="ORF">GS399_05410</name>
</gene>
<keyword evidence="3" id="KW-1185">Reference proteome</keyword>
<proteinExistence type="predicted"/>
<dbReference type="EMBL" id="WVHT01000002">
    <property type="protein sequence ID" value="MXV50403.1"/>
    <property type="molecule type" value="Genomic_DNA"/>
</dbReference>